<evidence type="ECO:0008006" key="3">
    <source>
        <dbReference type="Google" id="ProtNLM"/>
    </source>
</evidence>
<evidence type="ECO:0000313" key="1">
    <source>
        <dbReference type="EMBL" id="RNI19527.1"/>
    </source>
</evidence>
<dbReference type="AlphaFoldDB" id="A0A3M9M2U2"/>
<name>A0A3M9M2U2_9MICO</name>
<evidence type="ECO:0000313" key="2">
    <source>
        <dbReference type="Proteomes" id="UP000271678"/>
    </source>
</evidence>
<keyword evidence="2" id="KW-1185">Reference proteome</keyword>
<accession>A0A3M9M2U2</accession>
<proteinExistence type="predicted"/>
<dbReference type="OrthoDB" id="5142563at2"/>
<protein>
    <recommendedName>
        <fullName evidence="3">ESX secretion-associated protein EspG</fullName>
    </recommendedName>
</protein>
<comment type="caution">
    <text evidence="1">The sequence shown here is derived from an EMBL/GenBank/DDBJ whole genome shotgun (WGS) entry which is preliminary data.</text>
</comment>
<sequence length="230" mass="24824">MTALVHLVDTGAVPLGGYTISEVDAVGGIGHLMEQKPDPALVAEAVRSLAARNLITTDAGSEHLQIRGDLGIVTTFQQRSRVVLDARVTGSEPDHPWRFVLMPQPEGVTLEVLIDALGIHFYSLRKTTDALERLWKRLPSGERGNADADADSVLAASPQTALVSVSRWSDESIRNTYDVVLAQDGDRCHVFVRSTDDPAQLVASPMGSDEWRGVLKTLVKVGPDHTANGQ</sequence>
<gene>
    <name evidence="1" type="ORF">EFY87_17000</name>
</gene>
<dbReference type="Proteomes" id="UP000271678">
    <property type="component" value="Unassembled WGS sequence"/>
</dbReference>
<organism evidence="1 2">
    <name type="scientific">Flexivirga caeni</name>
    <dbReference type="NCBI Taxonomy" id="2294115"/>
    <lineage>
        <taxon>Bacteria</taxon>
        <taxon>Bacillati</taxon>
        <taxon>Actinomycetota</taxon>
        <taxon>Actinomycetes</taxon>
        <taxon>Micrococcales</taxon>
        <taxon>Dermacoccaceae</taxon>
        <taxon>Flexivirga</taxon>
    </lineage>
</organism>
<reference evidence="1 2" key="1">
    <citation type="submission" date="2018-11" db="EMBL/GenBank/DDBJ databases">
        <title>Draft genome of Simplicispira Flexivirga sp. BO-16.</title>
        <authorList>
            <person name="Im W.T."/>
        </authorList>
    </citation>
    <scope>NUCLEOTIDE SEQUENCE [LARGE SCALE GENOMIC DNA]</scope>
    <source>
        <strain evidence="1 2">BO-16</strain>
    </source>
</reference>
<dbReference type="EMBL" id="RJJQ01000020">
    <property type="protein sequence ID" value="RNI19527.1"/>
    <property type="molecule type" value="Genomic_DNA"/>
</dbReference>
<dbReference type="RefSeq" id="WP_148043385.1">
    <property type="nucleotide sequence ID" value="NZ_RJJQ01000020.1"/>
</dbReference>